<dbReference type="Proteomes" id="UP000633509">
    <property type="component" value="Unassembled WGS sequence"/>
</dbReference>
<accession>A0ABR9M3P7</accession>
<proteinExistence type="predicted"/>
<comment type="caution">
    <text evidence="1">The sequence shown here is derived from an EMBL/GenBank/DDBJ whole genome shotgun (WGS) entry which is preliminary data.</text>
</comment>
<keyword evidence="2" id="KW-1185">Reference proteome</keyword>
<name>A0ABR9M3P7_9ACTN</name>
<dbReference type="EMBL" id="JADBEK010000001">
    <property type="protein sequence ID" value="MBE1587539.1"/>
    <property type="molecule type" value="Genomic_DNA"/>
</dbReference>
<dbReference type="RefSeq" id="WP_192787912.1">
    <property type="nucleotide sequence ID" value="NZ_JADBEK010000001.1"/>
</dbReference>
<organism evidence="1 2">
    <name type="scientific">Nonomuraea angiospora</name>
    <dbReference type="NCBI Taxonomy" id="46172"/>
    <lineage>
        <taxon>Bacteria</taxon>
        <taxon>Bacillati</taxon>
        <taxon>Actinomycetota</taxon>
        <taxon>Actinomycetes</taxon>
        <taxon>Streptosporangiales</taxon>
        <taxon>Streptosporangiaceae</taxon>
        <taxon>Nonomuraea</taxon>
    </lineage>
</organism>
<protein>
    <submittedName>
        <fullName evidence="1">Uncharacterized protein</fullName>
    </submittedName>
</protein>
<evidence type="ECO:0000313" key="1">
    <source>
        <dbReference type="EMBL" id="MBE1587539.1"/>
    </source>
</evidence>
<evidence type="ECO:0000313" key="2">
    <source>
        <dbReference type="Proteomes" id="UP000633509"/>
    </source>
</evidence>
<reference evidence="1 2" key="1">
    <citation type="submission" date="2020-10" db="EMBL/GenBank/DDBJ databases">
        <title>Sequencing the genomes of 1000 actinobacteria strains.</title>
        <authorList>
            <person name="Klenk H.-P."/>
        </authorList>
    </citation>
    <scope>NUCLEOTIDE SEQUENCE [LARGE SCALE GENOMIC DNA]</scope>
    <source>
        <strain evidence="1 2">DSM 43173</strain>
    </source>
</reference>
<sequence>MNAGFSADPHALEAGSSRLAQHAEQYQAVPRQLATLGLGESWGADGLIAPFALAVAQCVQAGVRALSVHGAVLDDTGRGLGDTAATLRDADATARGAVPGHGAAT</sequence>
<gene>
    <name evidence="1" type="ORF">H4W80_005797</name>
</gene>